<evidence type="ECO:0000256" key="9">
    <source>
        <dbReference type="ARBA" id="ARBA00022984"/>
    </source>
</evidence>
<evidence type="ECO:0000313" key="18">
    <source>
        <dbReference type="EMBL" id="PKY88637.1"/>
    </source>
</evidence>
<feature type="transmembrane region" description="Helical" evidence="17">
    <location>
        <begin position="261"/>
        <end position="278"/>
    </location>
</feature>
<keyword evidence="9 17" id="KW-0573">Peptidoglycan synthesis</keyword>
<dbReference type="Proteomes" id="UP000234384">
    <property type="component" value="Unassembled WGS sequence"/>
</dbReference>
<dbReference type="OrthoDB" id="9808289at2"/>
<evidence type="ECO:0000256" key="13">
    <source>
        <dbReference type="ARBA" id="ARBA00023316"/>
    </source>
</evidence>
<evidence type="ECO:0000256" key="14">
    <source>
        <dbReference type="ARBA" id="ARBA00032707"/>
    </source>
</evidence>
<evidence type="ECO:0000256" key="17">
    <source>
        <dbReference type="HAMAP-Rule" id="MF_01006"/>
    </source>
</evidence>
<feature type="transmembrane region" description="Helical" evidence="17">
    <location>
        <begin position="91"/>
        <end position="110"/>
    </location>
</feature>
<protein>
    <recommendedName>
        <fullName evidence="4 17">Undecaprenyl-diphosphatase</fullName>
        <ecNumber evidence="3 17">3.6.1.27</ecNumber>
    </recommendedName>
    <alternativeName>
        <fullName evidence="15 17">Bacitracin resistance protein</fullName>
    </alternativeName>
    <alternativeName>
        <fullName evidence="14 17">Undecaprenyl pyrophosphate phosphatase</fullName>
    </alternativeName>
</protein>
<organism evidence="18 19">
    <name type="scientific">Falseniella ignava</name>
    <dbReference type="NCBI Taxonomy" id="137730"/>
    <lineage>
        <taxon>Bacteria</taxon>
        <taxon>Bacillati</taxon>
        <taxon>Bacillota</taxon>
        <taxon>Bacilli</taxon>
        <taxon>Lactobacillales</taxon>
        <taxon>Aerococcaceae</taxon>
        <taxon>Falseniella</taxon>
    </lineage>
</organism>
<evidence type="ECO:0000256" key="2">
    <source>
        <dbReference type="ARBA" id="ARBA00010621"/>
    </source>
</evidence>
<keyword evidence="13 17" id="KW-0961">Cell wall biogenesis/degradation</keyword>
<comment type="function">
    <text evidence="17">Catalyzes the dephosphorylation of undecaprenyl diphosphate (UPP). Confers resistance to bacitracin.</text>
</comment>
<evidence type="ECO:0000313" key="19">
    <source>
        <dbReference type="Proteomes" id="UP000234384"/>
    </source>
</evidence>
<dbReference type="NCBIfam" id="TIGR00753">
    <property type="entry name" value="undec_PP_bacA"/>
    <property type="match status" value="1"/>
</dbReference>
<reference evidence="18 19" key="1">
    <citation type="submission" date="2017-12" db="EMBL/GenBank/DDBJ databases">
        <title>Phylogenetic diversity of female urinary microbiome.</title>
        <authorList>
            <person name="Thomas-White K."/>
            <person name="Wolfe A.J."/>
        </authorList>
    </citation>
    <scope>NUCLEOTIDE SEQUENCE [LARGE SCALE GENOMIC DNA]</scope>
    <source>
        <strain evidence="18 19">UMB0898</strain>
    </source>
</reference>
<name>A0A2I1JZ68_9LACT</name>
<feature type="transmembrane region" description="Helical" evidence="17">
    <location>
        <begin position="228"/>
        <end position="249"/>
    </location>
</feature>
<dbReference type="EMBL" id="PKHE01000012">
    <property type="protein sequence ID" value="PKY88637.1"/>
    <property type="molecule type" value="Genomic_DNA"/>
</dbReference>
<dbReference type="GO" id="GO:0046677">
    <property type="term" value="P:response to antibiotic"/>
    <property type="evidence" value="ECO:0007669"/>
    <property type="project" value="UniProtKB-UniRule"/>
</dbReference>
<dbReference type="GO" id="GO:0050380">
    <property type="term" value="F:undecaprenyl-diphosphatase activity"/>
    <property type="evidence" value="ECO:0007669"/>
    <property type="project" value="UniProtKB-UniRule"/>
</dbReference>
<comment type="catalytic activity">
    <reaction evidence="16 17">
        <text>di-trans,octa-cis-undecaprenyl diphosphate + H2O = di-trans,octa-cis-undecaprenyl phosphate + phosphate + H(+)</text>
        <dbReference type="Rhea" id="RHEA:28094"/>
        <dbReference type="ChEBI" id="CHEBI:15377"/>
        <dbReference type="ChEBI" id="CHEBI:15378"/>
        <dbReference type="ChEBI" id="CHEBI:43474"/>
        <dbReference type="ChEBI" id="CHEBI:58405"/>
        <dbReference type="ChEBI" id="CHEBI:60392"/>
        <dbReference type="EC" id="3.6.1.27"/>
    </reaction>
</comment>
<dbReference type="GO" id="GO:0071555">
    <property type="term" value="P:cell wall organization"/>
    <property type="evidence" value="ECO:0007669"/>
    <property type="project" value="UniProtKB-KW"/>
</dbReference>
<dbReference type="EC" id="3.6.1.27" evidence="3 17"/>
<evidence type="ECO:0000256" key="6">
    <source>
        <dbReference type="ARBA" id="ARBA00022692"/>
    </source>
</evidence>
<evidence type="ECO:0000256" key="8">
    <source>
        <dbReference type="ARBA" id="ARBA00022960"/>
    </source>
</evidence>
<dbReference type="NCBIfam" id="NF001390">
    <property type="entry name" value="PRK00281.1-4"/>
    <property type="match status" value="1"/>
</dbReference>
<dbReference type="GO" id="GO:0009252">
    <property type="term" value="P:peptidoglycan biosynthetic process"/>
    <property type="evidence" value="ECO:0007669"/>
    <property type="project" value="UniProtKB-KW"/>
</dbReference>
<dbReference type="PANTHER" id="PTHR30622">
    <property type="entry name" value="UNDECAPRENYL-DIPHOSPHATASE"/>
    <property type="match status" value="1"/>
</dbReference>
<comment type="miscellaneous">
    <text evidence="17">Bacitracin is thought to be involved in the inhibition of peptidoglycan synthesis by sequestering undecaprenyl diphosphate, thereby reducing the pool of lipid carrier available.</text>
</comment>
<keyword evidence="5 17" id="KW-1003">Cell membrane</keyword>
<dbReference type="AlphaFoldDB" id="A0A2I1JZ68"/>
<dbReference type="RefSeq" id="WP_006701039.1">
    <property type="nucleotide sequence ID" value="NZ_PKHE01000012.1"/>
</dbReference>
<keyword evidence="7 17" id="KW-0378">Hydrolase</keyword>
<dbReference type="Pfam" id="PF02673">
    <property type="entry name" value="BacA"/>
    <property type="match status" value="1"/>
</dbReference>
<keyword evidence="11 17" id="KW-0472">Membrane</keyword>
<evidence type="ECO:0000256" key="4">
    <source>
        <dbReference type="ARBA" id="ARBA00021581"/>
    </source>
</evidence>
<keyword evidence="12 17" id="KW-0046">Antibiotic resistance</keyword>
<comment type="subcellular location">
    <subcellularLocation>
        <location evidence="1 17">Cell membrane</location>
        <topology evidence="1 17">Multi-pass membrane protein</topology>
    </subcellularLocation>
</comment>
<feature type="transmembrane region" description="Helical" evidence="17">
    <location>
        <begin position="198"/>
        <end position="216"/>
    </location>
</feature>
<accession>A0A2I1JZ68</accession>
<evidence type="ECO:0000256" key="15">
    <source>
        <dbReference type="ARBA" id="ARBA00032932"/>
    </source>
</evidence>
<sequence>MEQLIDLVELLKIIILSVVQGITEWLPISSTGHMIILEDFLTLNLRPEFVEFFFVAVQLGSILAVVILYFSKLNPFSLRKTPAQQKNTWMLWFKVAFASIPVAILGVALNDYMDEYFYNIFVVAIALIAYGIIFILIENRQTGRHQRQIRYFNELSFSRAFKIGIYQALSIIPGTSRSGSTIIGGLLEGTSRSLATEFSFFLSIPAMFGATAYKFLKLSIALTLSEVIYLAVGLLVAFVISIISIKFLLNYIKHNDFKSFGIYRIVLGIILIAYQMFFK</sequence>
<evidence type="ECO:0000256" key="1">
    <source>
        <dbReference type="ARBA" id="ARBA00004651"/>
    </source>
</evidence>
<evidence type="ECO:0000256" key="11">
    <source>
        <dbReference type="ARBA" id="ARBA00023136"/>
    </source>
</evidence>
<gene>
    <name evidence="17" type="primary">uppP</name>
    <name evidence="18" type="ORF">CYJ57_05300</name>
</gene>
<comment type="similarity">
    <text evidence="2 17">Belongs to the UppP family.</text>
</comment>
<evidence type="ECO:0000256" key="10">
    <source>
        <dbReference type="ARBA" id="ARBA00022989"/>
    </source>
</evidence>
<evidence type="ECO:0000256" key="7">
    <source>
        <dbReference type="ARBA" id="ARBA00022801"/>
    </source>
</evidence>
<evidence type="ECO:0000256" key="12">
    <source>
        <dbReference type="ARBA" id="ARBA00023251"/>
    </source>
</evidence>
<dbReference type="NCBIfam" id="NF001391">
    <property type="entry name" value="PRK00281.1-5"/>
    <property type="match status" value="1"/>
</dbReference>
<keyword evidence="8 17" id="KW-0133">Cell shape</keyword>
<proteinExistence type="inferred from homology"/>
<keyword evidence="6 17" id="KW-0812">Transmembrane</keyword>
<feature type="transmembrane region" description="Helical" evidence="17">
    <location>
        <begin position="116"/>
        <end position="137"/>
    </location>
</feature>
<dbReference type="InterPro" id="IPR003824">
    <property type="entry name" value="UppP"/>
</dbReference>
<dbReference type="PANTHER" id="PTHR30622:SF3">
    <property type="entry name" value="UNDECAPRENYL-DIPHOSPHATASE"/>
    <property type="match status" value="1"/>
</dbReference>
<feature type="transmembrane region" description="Helical" evidence="17">
    <location>
        <begin position="49"/>
        <end position="70"/>
    </location>
</feature>
<evidence type="ECO:0000256" key="16">
    <source>
        <dbReference type="ARBA" id="ARBA00047594"/>
    </source>
</evidence>
<dbReference type="GO" id="GO:0005886">
    <property type="term" value="C:plasma membrane"/>
    <property type="evidence" value="ECO:0007669"/>
    <property type="project" value="UniProtKB-SubCell"/>
</dbReference>
<dbReference type="GO" id="GO:0008360">
    <property type="term" value="P:regulation of cell shape"/>
    <property type="evidence" value="ECO:0007669"/>
    <property type="project" value="UniProtKB-KW"/>
</dbReference>
<dbReference type="HAMAP" id="MF_01006">
    <property type="entry name" value="Undec_diphosphatase"/>
    <property type="match status" value="1"/>
</dbReference>
<keyword evidence="10 17" id="KW-1133">Transmembrane helix</keyword>
<comment type="caution">
    <text evidence="18">The sequence shown here is derived from an EMBL/GenBank/DDBJ whole genome shotgun (WGS) entry which is preliminary data.</text>
</comment>
<evidence type="ECO:0000256" key="5">
    <source>
        <dbReference type="ARBA" id="ARBA00022475"/>
    </source>
</evidence>
<evidence type="ECO:0000256" key="3">
    <source>
        <dbReference type="ARBA" id="ARBA00012374"/>
    </source>
</evidence>